<organism evidence="1 2">
    <name type="scientific">Coprinellus micaceus</name>
    <name type="common">Glistening ink-cap mushroom</name>
    <name type="synonym">Coprinus micaceus</name>
    <dbReference type="NCBI Taxonomy" id="71717"/>
    <lineage>
        <taxon>Eukaryota</taxon>
        <taxon>Fungi</taxon>
        <taxon>Dikarya</taxon>
        <taxon>Basidiomycota</taxon>
        <taxon>Agaricomycotina</taxon>
        <taxon>Agaricomycetes</taxon>
        <taxon>Agaricomycetidae</taxon>
        <taxon>Agaricales</taxon>
        <taxon>Agaricineae</taxon>
        <taxon>Psathyrellaceae</taxon>
        <taxon>Coprinellus</taxon>
    </lineage>
</organism>
<proteinExistence type="predicted"/>
<evidence type="ECO:0000313" key="1">
    <source>
        <dbReference type="EMBL" id="TEB20659.1"/>
    </source>
</evidence>
<gene>
    <name evidence="1" type="ORF">FA13DRAFT_1742744</name>
</gene>
<keyword evidence="2" id="KW-1185">Reference proteome</keyword>
<protein>
    <submittedName>
        <fullName evidence="1">Uncharacterized protein</fullName>
    </submittedName>
</protein>
<dbReference type="EMBL" id="QPFP01000134">
    <property type="protein sequence ID" value="TEB20659.1"/>
    <property type="molecule type" value="Genomic_DNA"/>
</dbReference>
<dbReference type="AlphaFoldDB" id="A0A4Y7SG58"/>
<name>A0A4Y7SG58_COPMI</name>
<accession>A0A4Y7SG58</accession>
<sequence>MNYTCTTRKKCETIVESQGAAKTTVKVRRVHPSIFRPCLDTIGRLRAKPAV</sequence>
<evidence type="ECO:0000313" key="2">
    <source>
        <dbReference type="Proteomes" id="UP000298030"/>
    </source>
</evidence>
<comment type="caution">
    <text evidence="1">The sequence shown here is derived from an EMBL/GenBank/DDBJ whole genome shotgun (WGS) entry which is preliminary data.</text>
</comment>
<reference evidence="1 2" key="1">
    <citation type="journal article" date="2019" name="Nat. Ecol. Evol.">
        <title>Megaphylogeny resolves global patterns of mushroom evolution.</title>
        <authorList>
            <person name="Varga T."/>
            <person name="Krizsan K."/>
            <person name="Foldi C."/>
            <person name="Dima B."/>
            <person name="Sanchez-Garcia M."/>
            <person name="Sanchez-Ramirez S."/>
            <person name="Szollosi G.J."/>
            <person name="Szarkandi J.G."/>
            <person name="Papp V."/>
            <person name="Albert L."/>
            <person name="Andreopoulos W."/>
            <person name="Angelini C."/>
            <person name="Antonin V."/>
            <person name="Barry K.W."/>
            <person name="Bougher N.L."/>
            <person name="Buchanan P."/>
            <person name="Buyck B."/>
            <person name="Bense V."/>
            <person name="Catcheside P."/>
            <person name="Chovatia M."/>
            <person name="Cooper J."/>
            <person name="Damon W."/>
            <person name="Desjardin D."/>
            <person name="Finy P."/>
            <person name="Geml J."/>
            <person name="Haridas S."/>
            <person name="Hughes K."/>
            <person name="Justo A."/>
            <person name="Karasinski D."/>
            <person name="Kautmanova I."/>
            <person name="Kiss B."/>
            <person name="Kocsube S."/>
            <person name="Kotiranta H."/>
            <person name="LaButti K.M."/>
            <person name="Lechner B.E."/>
            <person name="Liimatainen K."/>
            <person name="Lipzen A."/>
            <person name="Lukacs Z."/>
            <person name="Mihaltcheva S."/>
            <person name="Morgado L.N."/>
            <person name="Niskanen T."/>
            <person name="Noordeloos M.E."/>
            <person name="Ohm R.A."/>
            <person name="Ortiz-Santana B."/>
            <person name="Ovrebo C."/>
            <person name="Racz N."/>
            <person name="Riley R."/>
            <person name="Savchenko A."/>
            <person name="Shiryaev A."/>
            <person name="Soop K."/>
            <person name="Spirin V."/>
            <person name="Szebenyi C."/>
            <person name="Tomsovsky M."/>
            <person name="Tulloss R.E."/>
            <person name="Uehling J."/>
            <person name="Grigoriev I.V."/>
            <person name="Vagvolgyi C."/>
            <person name="Papp T."/>
            <person name="Martin F.M."/>
            <person name="Miettinen O."/>
            <person name="Hibbett D.S."/>
            <person name="Nagy L.G."/>
        </authorList>
    </citation>
    <scope>NUCLEOTIDE SEQUENCE [LARGE SCALE GENOMIC DNA]</scope>
    <source>
        <strain evidence="1 2">FP101781</strain>
    </source>
</reference>
<dbReference type="Proteomes" id="UP000298030">
    <property type="component" value="Unassembled WGS sequence"/>
</dbReference>